<proteinExistence type="predicted"/>
<gene>
    <name evidence="1" type="ORF">RO3G_02569</name>
</gene>
<dbReference type="AlphaFoldDB" id="I1BNT5"/>
<organism evidence="1 2">
    <name type="scientific">Rhizopus delemar (strain RA 99-880 / ATCC MYA-4621 / FGSC 9543 / NRRL 43880)</name>
    <name type="common">Mucormycosis agent</name>
    <name type="synonym">Rhizopus arrhizus var. delemar</name>
    <dbReference type="NCBI Taxonomy" id="246409"/>
    <lineage>
        <taxon>Eukaryota</taxon>
        <taxon>Fungi</taxon>
        <taxon>Fungi incertae sedis</taxon>
        <taxon>Mucoromycota</taxon>
        <taxon>Mucoromycotina</taxon>
        <taxon>Mucoromycetes</taxon>
        <taxon>Mucorales</taxon>
        <taxon>Mucorineae</taxon>
        <taxon>Rhizopodaceae</taxon>
        <taxon>Rhizopus</taxon>
    </lineage>
</organism>
<dbReference type="EMBL" id="CH476733">
    <property type="protein sequence ID" value="EIE77865.1"/>
    <property type="molecule type" value="Genomic_DNA"/>
</dbReference>
<sequence length="89" mass="10185">MDNKLAVALKHLGLLSCAITIGCPLSSSDAEHMVILGGGWIIWLKKFFYLPQFVLNVFRSDVYRGTFTMHWPAFYSNSLKKFGEPFRKK</sequence>
<dbReference type="GeneID" id="93609541"/>
<evidence type="ECO:0000313" key="2">
    <source>
        <dbReference type="Proteomes" id="UP000009138"/>
    </source>
</evidence>
<evidence type="ECO:0000313" key="1">
    <source>
        <dbReference type="EMBL" id="EIE77865.1"/>
    </source>
</evidence>
<dbReference type="InParanoid" id="I1BNT5"/>
<keyword evidence="2" id="KW-1185">Reference proteome</keyword>
<dbReference type="Proteomes" id="UP000009138">
    <property type="component" value="Unassembled WGS sequence"/>
</dbReference>
<protein>
    <submittedName>
        <fullName evidence="1">Uncharacterized protein</fullName>
    </submittedName>
</protein>
<reference evidence="1 2" key="1">
    <citation type="journal article" date="2009" name="PLoS Genet.">
        <title>Genomic analysis of the basal lineage fungus Rhizopus oryzae reveals a whole-genome duplication.</title>
        <authorList>
            <person name="Ma L.-J."/>
            <person name="Ibrahim A.S."/>
            <person name="Skory C."/>
            <person name="Grabherr M.G."/>
            <person name="Burger G."/>
            <person name="Butler M."/>
            <person name="Elias M."/>
            <person name="Idnurm A."/>
            <person name="Lang B.F."/>
            <person name="Sone T."/>
            <person name="Abe A."/>
            <person name="Calvo S.E."/>
            <person name="Corrochano L.M."/>
            <person name="Engels R."/>
            <person name="Fu J."/>
            <person name="Hansberg W."/>
            <person name="Kim J.-M."/>
            <person name="Kodira C.D."/>
            <person name="Koehrsen M.J."/>
            <person name="Liu B."/>
            <person name="Miranda-Saavedra D."/>
            <person name="O'Leary S."/>
            <person name="Ortiz-Castellanos L."/>
            <person name="Poulter R."/>
            <person name="Rodriguez-Romero J."/>
            <person name="Ruiz-Herrera J."/>
            <person name="Shen Y.-Q."/>
            <person name="Zeng Q."/>
            <person name="Galagan J."/>
            <person name="Birren B.W."/>
            <person name="Cuomo C.A."/>
            <person name="Wickes B.L."/>
        </authorList>
    </citation>
    <scope>NUCLEOTIDE SEQUENCE [LARGE SCALE GENOMIC DNA]</scope>
    <source>
        <strain evidence="2">RA 99-880 / ATCC MYA-4621 / FGSC 9543 / NRRL 43880</strain>
    </source>
</reference>
<dbReference type="PROSITE" id="PS51257">
    <property type="entry name" value="PROKAR_LIPOPROTEIN"/>
    <property type="match status" value="1"/>
</dbReference>
<dbReference type="VEuPathDB" id="FungiDB:RO3G_02569"/>
<accession>I1BNT5</accession>
<dbReference type="RefSeq" id="XP_067513261.1">
    <property type="nucleotide sequence ID" value="XM_067657160.1"/>
</dbReference>
<name>I1BNT5_RHIO9</name>